<dbReference type="PROSITE" id="PS00530">
    <property type="entry name" value="RNASE_T2_1"/>
    <property type="match status" value="1"/>
</dbReference>
<evidence type="ECO:0000256" key="2">
    <source>
        <dbReference type="ARBA" id="ARBA00004496"/>
    </source>
</evidence>
<sequence>MSSGYHDEKATFGVAEEEVPSTDYARYYTDKYSTRTLPSTFILDERRRRHLRASRILMLVVTAVIAATLYVGFTGIFNTAKGEAPSLLRSVFGPLFRDHMPTQKASPGIHFSNGVSTYHACPRTPEPVSCHLPVPLPDTVDTCCVNAPGGQLLLAQFWDFAPAVGPADKWTLHGLWPDNCDGSYEQFCDYNRVVNSVETVFQTAGATELLTSMRDTWKSNSGNDDGLWTHEWNKHGTCISTLASTCYGPEENATAPMMEYFSRAVDLHTTLDTFVALADAGILPSWDGRLNKTDILEAIRSTSDGHNVTLGCTHSGVLSEVWYHFNVKGRAQDGEYIFTEPDGIKDSCPETGIKYFPKVYRHKKPVASPPSAPSTDPFSGKGYVIINDGSQGCLISGGEWYSSGTCATIRGSVSEFGGVELHSSRGPCSVSKKGRFVCGRGVTPTQFTVGEQDELLYGGVGTWGAYQRATGWLKEGLWSGKWAEQLQLPVEVKLFWRAL</sequence>
<keyword evidence="20" id="KW-1185">Reference proteome</keyword>
<dbReference type="InterPro" id="IPR033697">
    <property type="entry name" value="Ribonuclease_T2_eukaryotic"/>
</dbReference>
<dbReference type="PROSITE" id="PS00531">
    <property type="entry name" value="RNASE_T2_2"/>
    <property type="match status" value="1"/>
</dbReference>
<dbReference type="GeneID" id="80883271"/>
<dbReference type="InterPro" id="IPR018188">
    <property type="entry name" value="RNase_T2_His_AS_1"/>
</dbReference>
<reference evidence="19" key="1">
    <citation type="submission" date="2023-03" db="EMBL/GenBank/DDBJ databases">
        <title>Near-Complete genome sequence of Lipomyces tetrasporous NRRL Y-64009, an oleaginous yeast capable of growing on lignocellulosic hydrolysates.</title>
        <authorList>
            <consortium name="Lawrence Berkeley National Laboratory"/>
            <person name="Jagtap S.S."/>
            <person name="Liu J.-J."/>
            <person name="Walukiewicz H.E."/>
            <person name="Pangilinan J."/>
            <person name="Lipzen A."/>
            <person name="Ahrendt S."/>
            <person name="Koriabine M."/>
            <person name="Cobaugh K."/>
            <person name="Salamov A."/>
            <person name="Yoshinaga Y."/>
            <person name="Ng V."/>
            <person name="Daum C."/>
            <person name="Grigoriev I.V."/>
            <person name="Slininger P.J."/>
            <person name="Dien B.S."/>
            <person name="Jin Y.-S."/>
            <person name="Rao C.V."/>
        </authorList>
    </citation>
    <scope>NUCLEOTIDE SEQUENCE</scope>
    <source>
        <strain evidence="19">NRRL Y-64009</strain>
    </source>
</reference>
<keyword evidence="8" id="KW-0540">Nuclease</keyword>
<accession>A0AAD7QQ85</accession>
<evidence type="ECO:0000256" key="14">
    <source>
        <dbReference type="ARBA" id="ARBA00071169"/>
    </source>
</evidence>
<feature type="transmembrane region" description="Helical" evidence="17">
    <location>
        <begin position="56"/>
        <end position="77"/>
    </location>
</feature>
<comment type="function">
    <text evidence="13">Rnase which modulates cell survival under stress conditions. Released from the vacuole to the cytoplasm during stress to promote tRNA and rRNA cleavage and to activate separately a downstream pathway that promotes cell death. Involved in cell size, vacuolar morphology and growth at high temperatures and high salt concentration.</text>
</comment>
<evidence type="ECO:0000256" key="1">
    <source>
        <dbReference type="ARBA" id="ARBA00004410"/>
    </source>
</evidence>
<dbReference type="InterPro" id="IPR057328">
    <property type="entry name" value="RNaseT2L_C"/>
</dbReference>
<keyword evidence="17" id="KW-1133">Transmembrane helix</keyword>
<keyword evidence="5" id="KW-0963">Cytoplasm</keyword>
<dbReference type="AlphaFoldDB" id="A0AAD7QQ85"/>
<keyword evidence="10" id="KW-1015">Disulfide bond</keyword>
<organism evidence="19 20">
    <name type="scientific">Lipomyces tetrasporus</name>
    <dbReference type="NCBI Taxonomy" id="54092"/>
    <lineage>
        <taxon>Eukaryota</taxon>
        <taxon>Fungi</taxon>
        <taxon>Dikarya</taxon>
        <taxon>Ascomycota</taxon>
        <taxon>Saccharomycotina</taxon>
        <taxon>Lipomycetes</taxon>
        <taxon>Lipomycetales</taxon>
        <taxon>Lipomycetaceae</taxon>
        <taxon>Lipomyces</taxon>
    </lineage>
</organism>
<evidence type="ECO:0000256" key="7">
    <source>
        <dbReference type="ARBA" id="ARBA00022729"/>
    </source>
</evidence>
<comment type="similarity">
    <text evidence="3 16">Belongs to the RNase T2 family.</text>
</comment>
<dbReference type="SUPFAM" id="SSF55895">
    <property type="entry name" value="Ribonuclease Rh-like"/>
    <property type="match status" value="1"/>
</dbReference>
<dbReference type="EC" id="4.6.1.19" evidence="4"/>
<comment type="caution">
    <text evidence="19">The sequence shown here is derived from an EMBL/GenBank/DDBJ whole genome shotgun (WGS) entry which is preliminary data.</text>
</comment>
<evidence type="ECO:0000259" key="18">
    <source>
        <dbReference type="Pfam" id="PF25488"/>
    </source>
</evidence>
<feature type="active site" evidence="15">
    <location>
        <position position="173"/>
    </location>
</feature>
<evidence type="ECO:0000256" key="15">
    <source>
        <dbReference type="PIRSR" id="PIRSR633697-1"/>
    </source>
</evidence>
<dbReference type="GO" id="GO:0016787">
    <property type="term" value="F:hydrolase activity"/>
    <property type="evidence" value="ECO:0007669"/>
    <property type="project" value="UniProtKB-KW"/>
</dbReference>
<feature type="active site" evidence="15">
    <location>
        <position position="235"/>
    </location>
</feature>
<dbReference type="GO" id="GO:0005576">
    <property type="term" value="C:extracellular region"/>
    <property type="evidence" value="ECO:0007669"/>
    <property type="project" value="TreeGrafter"/>
</dbReference>
<dbReference type="GO" id="GO:0005775">
    <property type="term" value="C:vacuolar lumen"/>
    <property type="evidence" value="ECO:0007669"/>
    <property type="project" value="UniProtKB-SubCell"/>
</dbReference>
<evidence type="ECO:0000256" key="17">
    <source>
        <dbReference type="SAM" id="Phobius"/>
    </source>
</evidence>
<dbReference type="Pfam" id="PF25488">
    <property type="entry name" value="RNaseT2L_C"/>
    <property type="match status" value="1"/>
</dbReference>
<keyword evidence="17" id="KW-0812">Transmembrane</keyword>
<dbReference type="RefSeq" id="XP_056042928.1">
    <property type="nucleotide sequence ID" value="XM_056188105.1"/>
</dbReference>
<evidence type="ECO:0000256" key="8">
    <source>
        <dbReference type="ARBA" id="ARBA00022759"/>
    </source>
</evidence>
<keyword evidence="12" id="KW-0456">Lyase</keyword>
<evidence type="ECO:0000313" key="19">
    <source>
        <dbReference type="EMBL" id="KAJ8099478.1"/>
    </source>
</evidence>
<evidence type="ECO:0000256" key="9">
    <source>
        <dbReference type="ARBA" id="ARBA00022801"/>
    </source>
</evidence>
<dbReference type="Gene3D" id="3.90.730.10">
    <property type="entry name" value="Ribonuclease T2-like"/>
    <property type="match status" value="1"/>
</dbReference>
<protein>
    <recommendedName>
        <fullName evidence="14">Ribonuclease T2-like</fullName>
        <ecNumber evidence="4">4.6.1.19</ecNumber>
    </recommendedName>
</protein>
<dbReference type="GO" id="GO:0033897">
    <property type="term" value="F:ribonuclease T2 activity"/>
    <property type="evidence" value="ECO:0007669"/>
    <property type="project" value="UniProtKB-EC"/>
</dbReference>
<keyword evidence="11" id="KW-0325">Glycoprotein</keyword>
<evidence type="ECO:0000256" key="16">
    <source>
        <dbReference type="RuleBase" id="RU004328"/>
    </source>
</evidence>
<evidence type="ECO:0000256" key="4">
    <source>
        <dbReference type="ARBA" id="ARBA00012571"/>
    </source>
</evidence>
<keyword evidence="17" id="KW-0472">Membrane</keyword>
<dbReference type="GO" id="GO:0003723">
    <property type="term" value="F:RNA binding"/>
    <property type="evidence" value="ECO:0007669"/>
    <property type="project" value="InterPro"/>
</dbReference>
<evidence type="ECO:0000256" key="6">
    <source>
        <dbReference type="ARBA" id="ARBA00022554"/>
    </source>
</evidence>
<name>A0AAD7QQ85_9ASCO</name>
<dbReference type="GO" id="GO:0006401">
    <property type="term" value="P:RNA catabolic process"/>
    <property type="evidence" value="ECO:0007669"/>
    <property type="project" value="TreeGrafter"/>
</dbReference>
<keyword evidence="7" id="KW-0732">Signal</keyword>
<dbReference type="CDD" id="cd01061">
    <property type="entry name" value="RNase_T2_euk"/>
    <property type="match status" value="1"/>
</dbReference>
<dbReference type="Proteomes" id="UP001217417">
    <property type="component" value="Unassembled WGS sequence"/>
</dbReference>
<evidence type="ECO:0000256" key="12">
    <source>
        <dbReference type="ARBA" id="ARBA00023239"/>
    </source>
</evidence>
<evidence type="ECO:0000313" key="20">
    <source>
        <dbReference type="Proteomes" id="UP001217417"/>
    </source>
</evidence>
<keyword evidence="6" id="KW-0926">Vacuole</keyword>
<feature type="active site" evidence="15">
    <location>
        <position position="231"/>
    </location>
</feature>
<evidence type="ECO:0000256" key="5">
    <source>
        <dbReference type="ARBA" id="ARBA00022490"/>
    </source>
</evidence>
<proteinExistence type="inferred from homology"/>
<dbReference type="Pfam" id="PF00445">
    <property type="entry name" value="Ribonuclease_T2"/>
    <property type="match status" value="1"/>
</dbReference>
<dbReference type="EMBL" id="JARPMG010000007">
    <property type="protein sequence ID" value="KAJ8099478.1"/>
    <property type="molecule type" value="Genomic_DNA"/>
</dbReference>
<evidence type="ECO:0000256" key="3">
    <source>
        <dbReference type="ARBA" id="ARBA00007469"/>
    </source>
</evidence>
<dbReference type="InterPro" id="IPR036430">
    <property type="entry name" value="RNase_T2-like_sf"/>
</dbReference>
<keyword evidence="9" id="KW-0378">Hydrolase</keyword>
<dbReference type="PANTHER" id="PTHR11240">
    <property type="entry name" value="RIBONUCLEASE T2"/>
    <property type="match status" value="1"/>
</dbReference>
<feature type="domain" description="RNase T2-like C-terminal" evidence="18">
    <location>
        <begin position="377"/>
        <end position="491"/>
    </location>
</feature>
<gene>
    <name evidence="19" type="ORF">POJ06DRAFT_257057</name>
</gene>
<evidence type="ECO:0000256" key="10">
    <source>
        <dbReference type="ARBA" id="ARBA00023157"/>
    </source>
</evidence>
<comment type="subcellular location">
    <subcellularLocation>
        <location evidence="2">Cytoplasm</location>
    </subcellularLocation>
    <subcellularLocation>
        <location evidence="1">Vacuole lumen</location>
    </subcellularLocation>
</comment>
<evidence type="ECO:0000256" key="13">
    <source>
        <dbReference type="ARBA" id="ARBA00025494"/>
    </source>
</evidence>
<evidence type="ECO:0000256" key="11">
    <source>
        <dbReference type="ARBA" id="ARBA00023180"/>
    </source>
</evidence>
<dbReference type="PANTHER" id="PTHR11240:SF79">
    <property type="entry name" value="RIBONUCLEASE T2"/>
    <property type="match status" value="1"/>
</dbReference>
<keyword evidence="8" id="KW-0255">Endonuclease</keyword>
<dbReference type="InterPro" id="IPR033130">
    <property type="entry name" value="RNase_T2_His_AS_2"/>
</dbReference>
<dbReference type="InterPro" id="IPR001568">
    <property type="entry name" value="RNase_T2-like"/>
</dbReference>